<dbReference type="InterPro" id="IPR036770">
    <property type="entry name" value="Ankyrin_rpt-contain_sf"/>
</dbReference>
<evidence type="ECO:0000256" key="3">
    <source>
        <dbReference type="PROSITE-ProRule" id="PRU00023"/>
    </source>
</evidence>
<evidence type="ECO:0000256" key="1">
    <source>
        <dbReference type="ARBA" id="ARBA00022737"/>
    </source>
</evidence>
<dbReference type="AlphaFoldDB" id="A0A2G8LQL4"/>
<dbReference type="PANTHER" id="PTHR46680">
    <property type="entry name" value="NF-KAPPA-B INHIBITOR ALPHA"/>
    <property type="match status" value="1"/>
</dbReference>
<evidence type="ECO:0000256" key="2">
    <source>
        <dbReference type="ARBA" id="ARBA00023043"/>
    </source>
</evidence>
<dbReference type="STRING" id="307972.A0A2G8LQL4"/>
<reference evidence="4 5" key="1">
    <citation type="journal article" date="2017" name="PLoS Biol.">
        <title>The sea cucumber genome provides insights into morphological evolution and visceral regeneration.</title>
        <authorList>
            <person name="Zhang X."/>
            <person name="Sun L."/>
            <person name="Yuan J."/>
            <person name="Sun Y."/>
            <person name="Gao Y."/>
            <person name="Zhang L."/>
            <person name="Li S."/>
            <person name="Dai H."/>
            <person name="Hamel J.F."/>
            <person name="Liu C."/>
            <person name="Yu Y."/>
            <person name="Liu S."/>
            <person name="Lin W."/>
            <person name="Guo K."/>
            <person name="Jin S."/>
            <person name="Xu P."/>
            <person name="Storey K.B."/>
            <person name="Huan P."/>
            <person name="Zhang T."/>
            <person name="Zhou Y."/>
            <person name="Zhang J."/>
            <person name="Lin C."/>
            <person name="Li X."/>
            <person name="Xing L."/>
            <person name="Huo D."/>
            <person name="Sun M."/>
            <person name="Wang L."/>
            <person name="Mercier A."/>
            <person name="Li F."/>
            <person name="Yang H."/>
            <person name="Xiang J."/>
        </authorList>
    </citation>
    <scope>NUCLEOTIDE SEQUENCE [LARGE SCALE GENOMIC DNA]</scope>
    <source>
        <strain evidence="4">Shaxun</strain>
        <tissue evidence="4">Muscle</tissue>
    </source>
</reference>
<dbReference type="InterPro" id="IPR051070">
    <property type="entry name" value="NF-kappa-B_inhibitor"/>
</dbReference>
<dbReference type="GO" id="GO:0005829">
    <property type="term" value="C:cytosol"/>
    <property type="evidence" value="ECO:0007669"/>
    <property type="project" value="TreeGrafter"/>
</dbReference>
<keyword evidence="1" id="KW-0677">Repeat</keyword>
<gene>
    <name evidence="4" type="ORF">BSL78_00531</name>
</gene>
<dbReference type="PANTHER" id="PTHR46680:SF5">
    <property type="entry name" value="NFKB INHIBITOR EPSILON"/>
    <property type="match status" value="1"/>
</dbReference>
<dbReference type="OrthoDB" id="1661883at2759"/>
<sequence length="122" mass="13089">ALCSHQPMVDINYTGDLGQTALHFCVLKNSHNSLEKLLSHSPSLYIADRNGAFAVHAAATHASSTSLEVLLNHASITTNDRQKLLTLLDKEGNTALHAAVNSGDLRTVEVCLDNGSQIDVQQ</sequence>
<dbReference type="EMBL" id="MRZV01000010">
    <property type="protein sequence ID" value="PIK62525.1"/>
    <property type="molecule type" value="Genomic_DNA"/>
</dbReference>
<organism evidence="4 5">
    <name type="scientific">Stichopus japonicus</name>
    <name type="common">Sea cucumber</name>
    <dbReference type="NCBI Taxonomy" id="307972"/>
    <lineage>
        <taxon>Eukaryota</taxon>
        <taxon>Metazoa</taxon>
        <taxon>Echinodermata</taxon>
        <taxon>Eleutherozoa</taxon>
        <taxon>Echinozoa</taxon>
        <taxon>Holothuroidea</taxon>
        <taxon>Aspidochirotacea</taxon>
        <taxon>Aspidochirotida</taxon>
        <taxon>Stichopodidae</taxon>
        <taxon>Apostichopus</taxon>
    </lineage>
</organism>
<accession>A0A2G8LQL4</accession>
<dbReference type="SUPFAM" id="SSF48403">
    <property type="entry name" value="Ankyrin repeat"/>
    <property type="match status" value="1"/>
</dbReference>
<keyword evidence="2 3" id="KW-0040">ANK repeat</keyword>
<dbReference type="PROSITE" id="PS50088">
    <property type="entry name" value="ANK_REPEAT"/>
    <property type="match status" value="1"/>
</dbReference>
<feature type="non-terminal residue" evidence="4">
    <location>
        <position position="1"/>
    </location>
</feature>
<dbReference type="GO" id="GO:0051059">
    <property type="term" value="F:NF-kappaB binding"/>
    <property type="evidence" value="ECO:0007669"/>
    <property type="project" value="TreeGrafter"/>
</dbReference>
<dbReference type="Pfam" id="PF00023">
    <property type="entry name" value="Ank"/>
    <property type="match status" value="1"/>
</dbReference>
<evidence type="ECO:0000313" key="5">
    <source>
        <dbReference type="Proteomes" id="UP000230750"/>
    </source>
</evidence>
<dbReference type="InterPro" id="IPR002110">
    <property type="entry name" value="Ankyrin_rpt"/>
</dbReference>
<dbReference type="GO" id="GO:0071356">
    <property type="term" value="P:cellular response to tumor necrosis factor"/>
    <property type="evidence" value="ECO:0007669"/>
    <property type="project" value="TreeGrafter"/>
</dbReference>
<name>A0A2G8LQL4_STIJA</name>
<protein>
    <submittedName>
        <fullName evidence="4">Putative transient receptor potential cation channel subfamily A member 1-like</fullName>
    </submittedName>
</protein>
<keyword evidence="4" id="KW-0675">Receptor</keyword>
<dbReference type="SMART" id="SM00248">
    <property type="entry name" value="ANK"/>
    <property type="match status" value="3"/>
</dbReference>
<dbReference type="Proteomes" id="UP000230750">
    <property type="component" value="Unassembled WGS sequence"/>
</dbReference>
<dbReference type="Gene3D" id="1.25.40.20">
    <property type="entry name" value="Ankyrin repeat-containing domain"/>
    <property type="match status" value="1"/>
</dbReference>
<keyword evidence="5" id="KW-1185">Reference proteome</keyword>
<proteinExistence type="predicted"/>
<evidence type="ECO:0000313" key="4">
    <source>
        <dbReference type="EMBL" id="PIK62525.1"/>
    </source>
</evidence>
<feature type="repeat" description="ANK" evidence="3">
    <location>
        <begin position="91"/>
        <end position="122"/>
    </location>
</feature>
<dbReference type="PROSITE" id="PS50297">
    <property type="entry name" value="ANK_REP_REGION"/>
    <property type="match status" value="1"/>
</dbReference>
<comment type="caution">
    <text evidence="4">The sequence shown here is derived from an EMBL/GenBank/DDBJ whole genome shotgun (WGS) entry which is preliminary data.</text>
</comment>
<feature type="non-terminal residue" evidence="4">
    <location>
        <position position="122"/>
    </location>
</feature>
<dbReference type="Pfam" id="PF12796">
    <property type="entry name" value="Ank_2"/>
    <property type="match status" value="1"/>
</dbReference>